<organism evidence="1">
    <name type="scientific">uncultured prokaryote</name>
    <dbReference type="NCBI Taxonomy" id="198431"/>
    <lineage>
        <taxon>unclassified sequences</taxon>
        <taxon>environmental samples</taxon>
    </lineage>
</organism>
<dbReference type="AlphaFoldDB" id="A0A0H5Q0V3"/>
<proteinExistence type="predicted"/>
<protein>
    <submittedName>
        <fullName evidence="1">Uncharacterized protein</fullName>
    </submittedName>
</protein>
<reference evidence="1" key="1">
    <citation type="submission" date="2015-06" db="EMBL/GenBank/DDBJ databases">
        <authorList>
            <person name="Joergensen T."/>
        </authorList>
    </citation>
    <scope>NUCLEOTIDE SEQUENCE</scope>
    <source>
        <plasmid evidence="1">pRGRH0684</plasmid>
    </source>
</reference>
<accession>A0A0H5Q0V3</accession>
<geneLocation type="plasmid" evidence="1">
    <name>pRGRH0684</name>
</geneLocation>
<reference evidence="1" key="2">
    <citation type="submission" date="2015-07" db="EMBL/GenBank/DDBJ databases">
        <title>Plasmids, circular viruses and viroids from rat gut.</title>
        <authorList>
            <person name="Jorgensen T.J."/>
            <person name="Hansen M.A."/>
            <person name="Xu Z."/>
            <person name="Tabak M.A."/>
            <person name="Sorensen S.J."/>
            <person name="Hansen L.H."/>
        </authorList>
    </citation>
    <scope>NUCLEOTIDE SEQUENCE</scope>
    <source>
        <plasmid evidence="1">pRGRH0684</plasmid>
    </source>
</reference>
<sequence length="85" mass="9210">MTVKRESLARSHAVKVGLTPSTYEKLRFVSETLGMTPSAVAAMAVSEYAASKFISFNTAEKASNQAIEAMVPHMAQLFQSIADKE</sequence>
<name>A0A0H5Q0V3_9ZZZZ</name>
<keyword evidence="1" id="KW-0614">Plasmid</keyword>
<dbReference type="EMBL" id="LN853303">
    <property type="protein sequence ID" value="CRY95601.1"/>
    <property type="molecule type" value="Genomic_DNA"/>
</dbReference>
<evidence type="ECO:0000313" key="1">
    <source>
        <dbReference type="EMBL" id="CRY95601.1"/>
    </source>
</evidence>